<keyword evidence="3" id="KW-1185">Reference proteome</keyword>
<evidence type="ECO:0000313" key="2">
    <source>
        <dbReference type="EMBL" id="KAF2129224.1"/>
    </source>
</evidence>
<evidence type="ECO:0000256" key="1">
    <source>
        <dbReference type="SAM" id="MobiDB-lite"/>
    </source>
</evidence>
<accession>A0A6A6AE61</accession>
<dbReference type="RefSeq" id="XP_033523613.1">
    <property type="nucleotide sequence ID" value="XM_033662237.1"/>
</dbReference>
<feature type="compositionally biased region" description="Acidic residues" evidence="1">
    <location>
        <begin position="492"/>
        <end position="501"/>
    </location>
</feature>
<dbReference type="OrthoDB" id="3678990at2759"/>
<sequence>MRTSETSDMLGSTQATSATNTTANTYVWSQPTAGANASSNLAVATAQYPILETLVSHLRPSDLVPLAQVCQTVHGHLLGSTASQANLLTKTLCPGHGKRIRRRAHHPCATKGFKILTGCGGEGYNVESRPCVCCGINTCDECRIHVTYHVGIEDPGLDGHRWWAGYNLLYGEPVALYPPSSTNGDDKDWHLPAAQMKSLHDQGRIHIPFHIPAVADPEPLDRILDINLGRHLISPQGRTDGPYQGVNLITGFNLVSQPRTEFVCDECFDDVQANSTNRRAMCECSFRKRYIDRWLCLECYQREQDKDARLEERIGVDEDEVEVVCRKCHCKRKFSQGDTYKMVCNWCDGEIRISNTDSEGSVVLGSDENDQDEDEDEEQEEDDAHWMVLGLCPDGILCCKSNTDGTMAAMINGVQVRGERLGRALVEEWEHLKHEPHNEQDCSRCQTHGHAHGGVEFDDGESDDRESGYGDSVEGDLAEEDDGIYDTAPAVDVDEDDEIYD</sequence>
<dbReference type="GeneID" id="54402669"/>
<organism evidence="2 3">
    <name type="scientific">Dothidotthia symphoricarpi CBS 119687</name>
    <dbReference type="NCBI Taxonomy" id="1392245"/>
    <lineage>
        <taxon>Eukaryota</taxon>
        <taxon>Fungi</taxon>
        <taxon>Dikarya</taxon>
        <taxon>Ascomycota</taxon>
        <taxon>Pezizomycotina</taxon>
        <taxon>Dothideomycetes</taxon>
        <taxon>Pleosporomycetidae</taxon>
        <taxon>Pleosporales</taxon>
        <taxon>Dothidotthiaceae</taxon>
        <taxon>Dothidotthia</taxon>
    </lineage>
</organism>
<dbReference type="AlphaFoldDB" id="A0A6A6AE61"/>
<feature type="compositionally biased region" description="Acidic residues" evidence="1">
    <location>
        <begin position="367"/>
        <end position="382"/>
    </location>
</feature>
<feature type="compositionally biased region" description="Acidic residues" evidence="1">
    <location>
        <begin position="473"/>
        <end position="484"/>
    </location>
</feature>
<gene>
    <name evidence="2" type="ORF">P153DRAFT_15719</name>
</gene>
<dbReference type="EMBL" id="ML977506">
    <property type="protein sequence ID" value="KAF2129224.1"/>
    <property type="molecule type" value="Genomic_DNA"/>
</dbReference>
<name>A0A6A6AE61_9PLEO</name>
<feature type="region of interest" description="Disordered" evidence="1">
    <location>
        <begin position="358"/>
        <end position="382"/>
    </location>
</feature>
<reference evidence="2" key="1">
    <citation type="journal article" date="2020" name="Stud. Mycol.">
        <title>101 Dothideomycetes genomes: a test case for predicting lifestyles and emergence of pathogens.</title>
        <authorList>
            <person name="Haridas S."/>
            <person name="Albert R."/>
            <person name="Binder M."/>
            <person name="Bloem J."/>
            <person name="Labutti K."/>
            <person name="Salamov A."/>
            <person name="Andreopoulos B."/>
            <person name="Baker S."/>
            <person name="Barry K."/>
            <person name="Bills G."/>
            <person name="Bluhm B."/>
            <person name="Cannon C."/>
            <person name="Castanera R."/>
            <person name="Culley D."/>
            <person name="Daum C."/>
            <person name="Ezra D."/>
            <person name="Gonzalez J."/>
            <person name="Henrissat B."/>
            <person name="Kuo A."/>
            <person name="Liang C."/>
            <person name="Lipzen A."/>
            <person name="Lutzoni F."/>
            <person name="Magnuson J."/>
            <person name="Mondo S."/>
            <person name="Nolan M."/>
            <person name="Ohm R."/>
            <person name="Pangilinan J."/>
            <person name="Park H.-J."/>
            <person name="Ramirez L."/>
            <person name="Alfaro M."/>
            <person name="Sun H."/>
            <person name="Tritt A."/>
            <person name="Yoshinaga Y."/>
            <person name="Zwiers L.-H."/>
            <person name="Turgeon B."/>
            <person name="Goodwin S."/>
            <person name="Spatafora J."/>
            <person name="Crous P."/>
            <person name="Grigoriev I."/>
        </authorList>
    </citation>
    <scope>NUCLEOTIDE SEQUENCE</scope>
    <source>
        <strain evidence="2">CBS 119687</strain>
    </source>
</reference>
<protein>
    <submittedName>
        <fullName evidence="2">Uncharacterized protein</fullName>
    </submittedName>
</protein>
<dbReference type="Proteomes" id="UP000799771">
    <property type="component" value="Unassembled WGS sequence"/>
</dbReference>
<evidence type="ECO:0000313" key="3">
    <source>
        <dbReference type="Proteomes" id="UP000799771"/>
    </source>
</evidence>
<proteinExistence type="predicted"/>
<feature type="region of interest" description="Disordered" evidence="1">
    <location>
        <begin position="452"/>
        <end position="501"/>
    </location>
</feature>